<dbReference type="OrthoDB" id="1684506at2"/>
<dbReference type="KEGG" id="sted:SPTER_36340"/>
<protein>
    <submittedName>
        <fullName evidence="1">Uncharacterized protein</fullName>
    </submittedName>
</protein>
<dbReference type="AlphaFoldDB" id="A0A517DXZ7"/>
<proteinExistence type="predicted"/>
<evidence type="ECO:0000313" key="1">
    <source>
        <dbReference type="EMBL" id="QDR82212.1"/>
    </source>
</evidence>
<reference evidence="1 2" key="1">
    <citation type="submission" date="2019-02" db="EMBL/GenBank/DDBJ databases">
        <title>Closed genome of Sporomusa termitida DSM 4440.</title>
        <authorList>
            <person name="Poehlein A."/>
            <person name="Daniel R."/>
        </authorList>
    </citation>
    <scope>NUCLEOTIDE SEQUENCE [LARGE SCALE GENOMIC DNA]</scope>
    <source>
        <strain evidence="1 2">DSM 4440</strain>
    </source>
</reference>
<organism evidence="1 2">
    <name type="scientific">Sporomusa termitida</name>
    <dbReference type="NCBI Taxonomy" id="2377"/>
    <lineage>
        <taxon>Bacteria</taxon>
        <taxon>Bacillati</taxon>
        <taxon>Bacillota</taxon>
        <taxon>Negativicutes</taxon>
        <taxon>Selenomonadales</taxon>
        <taxon>Sporomusaceae</taxon>
        <taxon>Sporomusa</taxon>
    </lineage>
</organism>
<evidence type="ECO:0000313" key="2">
    <source>
        <dbReference type="Proteomes" id="UP000320776"/>
    </source>
</evidence>
<dbReference type="EMBL" id="CP036259">
    <property type="protein sequence ID" value="QDR82212.1"/>
    <property type="molecule type" value="Genomic_DNA"/>
</dbReference>
<accession>A0A517DXZ7</accession>
<dbReference type="RefSeq" id="WP_144351622.1">
    <property type="nucleotide sequence ID" value="NZ_CP036259.1"/>
</dbReference>
<dbReference type="Proteomes" id="UP000320776">
    <property type="component" value="Chromosome"/>
</dbReference>
<gene>
    <name evidence="1" type="ORF">SPTER_36340</name>
</gene>
<sequence>MAIIMSDFTGFWYSDDMEEQVAVADGEFLLLHTNTRKVEKLGTTFAEAKETLTVLGKIDNFSDFL</sequence>
<keyword evidence="2" id="KW-1185">Reference proteome</keyword>
<name>A0A517DXZ7_9FIRM</name>